<evidence type="ECO:0000313" key="6">
    <source>
        <dbReference type="EMBL" id="VYU30775.1"/>
    </source>
</evidence>
<dbReference type="EMBL" id="CACRTO010000020">
    <property type="protein sequence ID" value="VYU30775.1"/>
    <property type="molecule type" value="Genomic_DNA"/>
</dbReference>
<evidence type="ECO:0000256" key="4">
    <source>
        <dbReference type="ARBA" id="ARBA00022679"/>
    </source>
</evidence>
<dbReference type="Pfam" id="PF00535">
    <property type="entry name" value="Glycos_transf_2"/>
    <property type="match status" value="1"/>
</dbReference>
<dbReference type="Gene3D" id="3.90.550.10">
    <property type="entry name" value="Spore Coat Polysaccharide Biosynthesis Protein SpsA, Chain A"/>
    <property type="match status" value="1"/>
</dbReference>
<gene>
    <name evidence="6" type="primary">wbbL_2</name>
    <name evidence="6" type="ORF">CTLFYP3_02015</name>
</gene>
<dbReference type="SUPFAM" id="SSF53448">
    <property type="entry name" value="Nucleotide-diphospho-sugar transferases"/>
    <property type="match status" value="1"/>
</dbReference>
<comment type="similarity">
    <text evidence="2">Belongs to the glycosyltransferase 2 family.</text>
</comment>
<evidence type="ECO:0000256" key="3">
    <source>
        <dbReference type="ARBA" id="ARBA00022676"/>
    </source>
</evidence>
<dbReference type="CDD" id="cd04186">
    <property type="entry name" value="GT_2_like_c"/>
    <property type="match status" value="1"/>
</dbReference>
<comment type="pathway">
    <text evidence="1">Cell wall biogenesis; cell wall polysaccharide biosynthesis.</text>
</comment>
<organism evidence="6">
    <name type="scientific">Clostridium tertium</name>
    <dbReference type="NCBI Taxonomy" id="1559"/>
    <lineage>
        <taxon>Bacteria</taxon>
        <taxon>Bacillati</taxon>
        <taxon>Bacillota</taxon>
        <taxon>Clostridia</taxon>
        <taxon>Eubacteriales</taxon>
        <taxon>Clostridiaceae</taxon>
        <taxon>Clostridium</taxon>
    </lineage>
</organism>
<dbReference type="EC" id="2.4.1.289" evidence="6"/>
<evidence type="ECO:0000259" key="5">
    <source>
        <dbReference type="Pfam" id="PF00535"/>
    </source>
</evidence>
<dbReference type="AlphaFoldDB" id="A0A6N3DRK1"/>
<dbReference type="InterPro" id="IPR029044">
    <property type="entry name" value="Nucleotide-diphossugar_trans"/>
</dbReference>
<dbReference type="PANTHER" id="PTHR43179:SF12">
    <property type="entry name" value="GALACTOFURANOSYLTRANSFERASE GLFT2"/>
    <property type="match status" value="1"/>
</dbReference>
<sequence>MEAKVAIILVNYNGEKYNEECINSILKSTYKNYEIIVIDNNSTDNSVKLLEEKFNSDIKIIMSDSNLGFSGANNLGIKYALNNGFDYVMLLNNDTIIESDMIELMIDASDSKYVISPKIYYYDNKNIIWSAGGGMNWIKGLPIQYGINELDSYENNKKKNIEFATGCCILIPIECIEKIGLMSEEYFLYYEDTDYCVRMIRSGYEIYFEPKAVMYHKVSASTGGEKSKTYWYYMIRNRLLFNKKFNEKIFSYRLYFFLTTSVKLFKYLFKRERVKLEGTINGIFDFFKGAEGKVKVNK</sequence>
<feature type="domain" description="Glycosyltransferase 2-like" evidence="5">
    <location>
        <begin position="7"/>
        <end position="179"/>
    </location>
</feature>
<reference evidence="6" key="1">
    <citation type="submission" date="2019-11" db="EMBL/GenBank/DDBJ databases">
        <authorList>
            <person name="Feng L."/>
        </authorList>
    </citation>
    <scope>NUCLEOTIDE SEQUENCE</scope>
    <source>
        <strain evidence="6">CTertiumLFYP3</strain>
    </source>
</reference>
<keyword evidence="4 6" id="KW-0808">Transferase</keyword>
<keyword evidence="3 6" id="KW-0328">Glycosyltransferase</keyword>
<accession>A0A6N3DRK1</accession>
<evidence type="ECO:0000256" key="1">
    <source>
        <dbReference type="ARBA" id="ARBA00004776"/>
    </source>
</evidence>
<evidence type="ECO:0000256" key="2">
    <source>
        <dbReference type="ARBA" id="ARBA00006739"/>
    </source>
</evidence>
<dbReference type="RefSeq" id="WP_421755635.1">
    <property type="nucleotide sequence ID" value="NZ_CACRTO010000020.1"/>
</dbReference>
<dbReference type="InterPro" id="IPR001173">
    <property type="entry name" value="Glyco_trans_2-like"/>
</dbReference>
<dbReference type="PANTHER" id="PTHR43179">
    <property type="entry name" value="RHAMNOSYLTRANSFERASE WBBL"/>
    <property type="match status" value="1"/>
</dbReference>
<name>A0A6N3DRK1_9CLOT</name>
<dbReference type="GO" id="GO:0102096">
    <property type="term" value="F:decaprenyl-N-acetyl-alpha-D-glucosaminyl-pyrophosphate:dTDP-alpha-L-rhamnose rhamnosyltransferase activity"/>
    <property type="evidence" value="ECO:0007669"/>
    <property type="project" value="UniProtKB-EC"/>
</dbReference>
<protein>
    <submittedName>
        <fullName evidence="6">N-acetylglucosaminyl-diphospho-decaprenol L-rhamnosyltransferase</fullName>
        <ecNumber evidence="6">2.4.1.289</ecNumber>
    </submittedName>
</protein>
<proteinExistence type="inferred from homology"/>